<accession>A0A2U2J5T9</accession>
<keyword evidence="5" id="KW-1185">Reference proteome</keyword>
<dbReference type="InterPro" id="IPR053173">
    <property type="entry name" value="SAM-binding_MTase"/>
</dbReference>
<name>A0A2U2J5T9_9SPHN</name>
<dbReference type="OrthoDB" id="5449367at2"/>
<evidence type="ECO:0000313" key="5">
    <source>
        <dbReference type="Proteomes" id="UP000245916"/>
    </source>
</evidence>
<reference evidence="4 5" key="1">
    <citation type="submission" date="2018-05" db="EMBL/GenBank/DDBJ databases">
        <title>Genome of Sphingosinicella humi QZX222.</title>
        <authorList>
            <person name="Qiao Z."/>
            <person name="Wang G."/>
        </authorList>
    </citation>
    <scope>NUCLEOTIDE SEQUENCE [LARGE SCALE GENOMIC DNA]</scope>
    <source>
        <strain evidence="4 5">QZX222</strain>
    </source>
</reference>
<dbReference type="CDD" id="cd02440">
    <property type="entry name" value="AdoMet_MTases"/>
    <property type="match status" value="1"/>
</dbReference>
<comment type="caution">
    <text evidence="4">The sequence shown here is derived from an EMBL/GenBank/DDBJ whole genome shotgun (WGS) entry which is preliminary data.</text>
</comment>
<dbReference type="AlphaFoldDB" id="A0A2U2J5T9"/>
<dbReference type="GO" id="GO:0008168">
    <property type="term" value="F:methyltransferase activity"/>
    <property type="evidence" value="ECO:0007669"/>
    <property type="project" value="UniProtKB-KW"/>
</dbReference>
<dbReference type="Pfam" id="PF21320">
    <property type="entry name" value="WHD_Rv2258c"/>
    <property type="match status" value="1"/>
</dbReference>
<dbReference type="SUPFAM" id="SSF46785">
    <property type="entry name" value="Winged helix' DNA-binding domain"/>
    <property type="match status" value="1"/>
</dbReference>
<feature type="domain" description="Methyltransferase" evidence="2">
    <location>
        <begin position="188"/>
        <end position="312"/>
    </location>
</feature>
<dbReference type="SUPFAM" id="SSF53335">
    <property type="entry name" value="S-adenosyl-L-methionine-dependent methyltransferases"/>
    <property type="match status" value="1"/>
</dbReference>
<dbReference type="PANTHER" id="PTHR45128:SF2">
    <property type="entry name" value="METHYLTRANSFERASE DOMAIN-CONTAINING PROTEIN"/>
    <property type="match status" value="1"/>
</dbReference>
<dbReference type="PANTHER" id="PTHR45128">
    <property type="entry name" value="METHYLTRANSFERASE TYPE 11"/>
    <property type="match status" value="1"/>
</dbReference>
<protein>
    <submittedName>
        <fullName evidence="4">SAM-dependent methyltransferase</fullName>
    </submittedName>
</protein>
<dbReference type="Pfam" id="PF13847">
    <property type="entry name" value="Methyltransf_31"/>
    <property type="match status" value="1"/>
</dbReference>
<feature type="region of interest" description="Disordered" evidence="1">
    <location>
        <begin position="1"/>
        <end position="21"/>
    </location>
</feature>
<dbReference type="InterPro" id="IPR048711">
    <property type="entry name" value="WHD_Rv2258c"/>
</dbReference>
<feature type="compositionally biased region" description="Basic and acidic residues" evidence="1">
    <location>
        <begin position="10"/>
        <end position="21"/>
    </location>
</feature>
<keyword evidence="4" id="KW-0489">Methyltransferase</keyword>
<dbReference type="Gene3D" id="1.10.10.10">
    <property type="entry name" value="Winged helix-like DNA-binding domain superfamily/Winged helix DNA-binding domain"/>
    <property type="match status" value="1"/>
</dbReference>
<feature type="domain" description="S-adenosylmethionine-dependent methyltransferase Rv2258c-like winged HTH" evidence="3">
    <location>
        <begin position="44"/>
        <end position="111"/>
    </location>
</feature>
<evidence type="ECO:0000313" key="4">
    <source>
        <dbReference type="EMBL" id="PWG03713.1"/>
    </source>
</evidence>
<dbReference type="InterPro" id="IPR036388">
    <property type="entry name" value="WH-like_DNA-bd_sf"/>
</dbReference>
<dbReference type="EMBL" id="QFFF01000001">
    <property type="protein sequence ID" value="PWG03713.1"/>
    <property type="molecule type" value="Genomic_DNA"/>
</dbReference>
<evidence type="ECO:0000259" key="2">
    <source>
        <dbReference type="Pfam" id="PF13847"/>
    </source>
</evidence>
<gene>
    <name evidence="4" type="ORF">DF286_13110</name>
</gene>
<proteinExistence type="predicted"/>
<dbReference type="InterPro" id="IPR025714">
    <property type="entry name" value="Methyltranfer_dom"/>
</dbReference>
<sequence length="369" mass="39841">MGTTFNTLEHQPDTKPAAEPDPAKLEAFMGKMVGDMGAASGGALVILGERLGLYRALAESGPVTSEELAHRTGMHERYVREWLNAQAASGYVEYDAETRRFFMSPEQIMALADKNSPVYVASAFQLTASVYMDEPKIAEAFRTGEGVGWHEHSTCLFCGVEQFFRTGYRAHLVQEWLPALDGIVERLEAGAKVADIGCGHGASTIIMAQAFPNSQFVGLDYHEASILRAREAAREAGDPPNLRFEVSSAKDSPGADYDLVTVFDALHDMGDPVGAARRVREMLKPDGAFMIVEPMAGDSLTENMNPVGRLYYAASTMICTPGSLAQEVGLGLGAQAGPKRLGEVLCEAGFSRVRVATTTPFNLILEARP</sequence>
<organism evidence="4 5">
    <name type="scientific">Allosphingosinicella humi</name>
    <dbReference type="NCBI Taxonomy" id="2068657"/>
    <lineage>
        <taxon>Bacteria</taxon>
        <taxon>Pseudomonadati</taxon>
        <taxon>Pseudomonadota</taxon>
        <taxon>Alphaproteobacteria</taxon>
        <taxon>Sphingomonadales</taxon>
        <taxon>Sphingomonadaceae</taxon>
        <taxon>Allosphingosinicella</taxon>
    </lineage>
</organism>
<evidence type="ECO:0000256" key="1">
    <source>
        <dbReference type="SAM" id="MobiDB-lite"/>
    </source>
</evidence>
<dbReference type="GO" id="GO:0032259">
    <property type="term" value="P:methylation"/>
    <property type="evidence" value="ECO:0007669"/>
    <property type="project" value="UniProtKB-KW"/>
</dbReference>
<dbReference type="Gene3D" id="3.40.50.150">
    <property type="entry name" value="Vaccinia Virus protein VP39"/>
    <property type="match status" value="1"/>
</dbReference>
<keyword evidence="4" id="KW-0808">Transferase</keyword>
<dbReference type="Proteomes" id="UP000245916">
    <property type="component" value="Unassembled WGS sequence"/>
</dbReference>
<dbReference type="RefSeq" id="WP_109271852.1">
    <property type="nucleotide sequence ID" value="NZ_QFFF01000001.1"/>
</dbReference>
<dbReference type="InterPro" id="IPR029063">
    <property type="entry name" value="SAM-dependent_MTases_sf"/>
</dbReference>
<dbReference type="InterPro" id="IPR036390">
    <property type="entry name" value="WH_DNA-bd_sf"/>
</dbReference>
<evidence type="ECO:0000259" key="3">
    <source>
        <dbReference type="Pfam" id="PF21320"/>
    </source>
</evidence>